<sequence length="548" mass="60057">MKRRNWIEKIAGMASVGALWSSGRAEAARRTPAAELSGKMPNDGQAAATVYNVRSFGATGNGRTNDAPAVQKAIDTCSRNGGGVVLLDKGTFLITGIAFKSHVELRLTSTATLLGSPDLSRYNKDDKFGYSDSIRSLVYANGCQHIALTGAGTIDGQGKLFRSDRSYAERPQLIQLRGCQDVRISDVLLTNSGMWGCWLLQCVRVRVEGLRIKNLLSPNRDGIDIDGCRQVFIANCNIDTEDDSIAFKGSQKGFPCRDVVITNCLISSRCAAIRLGPDAVDAIENITVSNCVIRDTHLNGIKIQETMGATIQNITFSNIVMENVRGPISIRLAGWKLDPSIQIWAKFDDSHWEQGKLQNILFENIRGTMPRDNIAMSITGTTQTRPRQITFSNIDLTFAGGGTAAQGARRTVPDLERDYPEMYIFGELPAYGLYMHHVSGVVMNNVQFRLADDDQRPALVCDDVDDLELAGFKVAGSTRGESVIRLQNTRHVFVHTSRVLNETGTFLRVEGAQSRDILLQGNKLQLAKKVLDTTSEVPTDAALLAHNY</sequence>
<accession>A0ABW3QKW3</accession>
<dbReference type="InterPro" id="IPR012334">
    <property type="entry name" value="Pectin_lyas_fold"/>
</dbReference>
<evidence type="ECO:0000313" key="6">
    <source>
        <dbReference type="Proteomes" id="UP001597116"/>
    </source>
</evidence>
<dbReference type="PANTHER" id="PTHR31339:SF9">
    <property type="entry name" value="PLASMIN AND FIBRONECTIN-BINDING PROTEIN A"/>
    <property type="match status" value="1"/>
</dbReference>
<dbReference type="EMBL" id="JBHTLP010000018">
    <property type="protein sequence ID" value="MFD1143761.1"/>
    <property type="molecule type" value="Genomic_DNA"/>
</dbReference>
<keyword evidence="2 4" id="KW-0378">Hydrolase</keyword>
<protein>
    <submittedName>
        <fullName evidence="5">Glycoside hydrolase family 28 protein</fullName>
        <ecNumber evidence="5">3.2.1.-</ecNumber>
    </submittedName>
</protein>
<evidence type="ECO:0000256" key="4">
    <source>
        <dbReference type="RuleBase" id="RU361169"/>
    </source>
</evidence>
<evidence type="ECO:0000256" key="2">
    <source>
        <dbReference type="ARBA" id="ARBA00022801"/>
    </source>
</evidence>
<dbReference type="Proteomes" id="UP001597116">
    <property type="component" value="Unassembled WGS sequence"/>
</dbReference>
<proteinExistence type="inferred from homology"/>
<organism evidence="5 6">
    <name type="scientific">Larkinella insperata</name>
    <dbReference type="NCBI Taxonomy" id="332158"/>
    <lineage>
        <taxon>Bacteria</taxon>
        <taxon>Pseudomonadati</taxon>
        <taxon>Bacteroidota</taxon>
        <taxon>Cytophagia</taxon>
        <taxon>Cytophagales</taxon>
        <taxon>Spirosomataceae</taxon>
        <taxon>Larkinella</taxon>
    </lineage>
</organism>
<comment type="similarity">
    <text evidence="1 4">Belongs to the glycosyl hydrolase 28 family.</text>
</comment>
<dbReference type="InterPro" id="IPR006626">
    <property type="entry name" value="PbH1"/>
</dbReference>
<dbReference type="Pfam" id="PF00295">
    <property type="entry name" value="Glyco_hydro_28"/>
    <property type="match status" value="1"/>
</dbReference>
<name>A0ABW3QKW3_9BACT</name>
<dbReference type="RefSeq" id="WP_379884781.1">
    <property type="nucleotide sequence ID" value="NZ_JBHTLP010000018.1"/>
</dbReference>
<evidence type="ECO:0000313" key="5">
    <source>
        <dbReference type="EMBL" id="MFD1143761.1"/>
    </source>
</evidence>
<dbReference type="InterPro" id="IPR051801">
    <property type="entry name" value="GH28_Enzymes"/>
</dbReference>
<dbReference type="InterPro" id="IPR011050">
    <property type="entry name" value="Pectin_lyase_fold/virulence"/>
</dbReference>
<dbReference type="SUPFAM" id="SSF51126">
    <property type="entry name" value="Pectin lyase-like"/>
    <property type="match status" value="1"/>
</dbReference>
<comment type="caution">
    <text evidence="5">The sequence shown here is derived from an EMBL/GenBank/DDBJ whole genome shotgun (WGS) entry which is preliminary data.</text>
</comment>
<keyword evidence="6" id="KW-1185">Reference proteome</keyword>
<evidence type="ECO:0000256" key="1">
    <source>
        <dbReference type="ARBA" id="ARBA00008834"/>
    </source>
</evidence>
<dbReference type="EC" id="3.2.1.-" evidence="5"/>
<keyword evidence="3 4" id="KW-0326">Glycosidase</keyword>
<dbReference type="Gene3D" id="2.160.20.10">
    <property type="entry name" value="Single-stranded right-handed beta-helix, Pectin lyase-like"/>
    <property type="match status" value="1"/>
</dbReference>
<gene>
    <name evidence="5" type="ORF">ACFQ4C_21715</name>
</gene>
<dbReference type="InterPro" id="IPR000743">
    <property type="entry name" value="Glyco_hydro_28"/>
</dbReference>
<dbReference type="GO" id="GO:0016798">
    <property type="term" value="F:hydrolase activity, acting on glycosyl bonds"/>
    <property type="evidence" value="ECO:0007669"/>
    <property type="project" value="UniProtKB-KW"/>
</dbReference>
<evidence type="ECO:0000256" key="3">
    <source>
        <dbReference type="ARBA" id="ARBA00023295"/>
    </source>
</evidence>
<dbReference type="SMART" id="SM00710">
    <property type="entry name" value="PbH1"/>
    <property type="match status" value="5"/>
</dbReference>
<dbReference type="PANTHER" id="PTHR31339">
    <property type="entry name" value="PECTIN LYASE-RELATED"/>
    <property type="match status" value="1"/>
</dbReference>
<reference evidence="6" key="1">
    <citation type="journal article" date="2019" name="Int. J. Syst. Evol. Microbiol.">
        <title>The Global Catalogue of Microorganisms (GCM) 10K type strain sequencing project: providing services to taxonomists for standard genome sequencing and annotation.</title>
        <authorList>
            <consortium name="The Broad Institute Genomics Platform"/>
            <consortium name="The Broad Institute Genome Sequencing Center for Infectious Disease"/>
            <person name="Wu L."/>
            <person name="Ma J."/>
        </authorList>
    </citation>
    <scope>NUCLEOTIDE SEQUENCE [LARGE SCALE GENOMIC DNA]</scope>
    <source>
        <strain evidence="6">CCUG 55608</strain>
    </source>
</reference>